<dbReference type="EMBL" id="RYFG02000009">
    <property type="protein sequence ID" value="TRX02896.1"/>
    <property type="molecule type" value="Genomic_DNA"/>
</dbReference>
<sequence>MLILQNSVFLHYPKTGGTWVRNAIAASGINCDNFAIDENIHLGLKECPYQDKFKFTFVRHPVNLYRSYWQYKMTHGWDEKNPLDINCQSGCFQEFVRRVLDQYPGCYSKSFLDFIGHPDHEIEFIGRNENLVEDLITALRNAGETFDENAIKTFPRQNVSNQSKFPANYSSQLESEVREAESIIINMFKYD</sequence>
<gene>
    <name evidence="1" type="ORF">EKO24_001015</name>
</gene>
<evidence type="ECO:0000313" key="1">
    <source>
        <dbReference type="EMBL" id="TRX02896.1"/>
    </source>
</evidence>
<proteinExistence type="predicted"/>
<evidence type="ECO:0000313" key="2">
    <source>
        <dbReference type="Proteomes" id="UP000733744"/>
    </source>
</evidence>
<dbReference type="SUPFAM" id="SSF52540">
    <property type="entry name" value="P-loop containing nucleoside triphosphate hydrolases"/>
    <property type="match status" value="1"/>
</dbReference>
<comment type="caution">
    <text evidence="1">The sequence shown here is derived from an EMBL/GenBank/DDBJ whole genome shotgun (WGS) entry which is preliminary data.</text>
</comment>
<dbReference type="Proteomes" id="UP000733744">
    <property type="component" value="Unassembled WGS sequence"/>
</dbReference>
<keyword evidence="2" id="KW-1185">Reference proteome</keyword>
<dbReference type="InterPro" id="IPR027417">
    <property type="entry name" value="P-loop_NTPase"/>
</dbReference>
<dbReference type="RefSeq" id="WP_127028600.1">
    <property type="nucleotide sequence ID" value="NZ_RYFG02000009.1"/>
</dbReference>
<protein>
    <submittedName>
        <fullName evidence="1">Sulfotransferase family protein</fullName>
    </submittedName>
</protein>
<dbReference type="Gene3D" id="3.40.50.300">
    <property type="entry name" value="P-loop containing nucleotide triphosphate hydrolases"/>
    <property type="match status" value="1"/>
</dbReference>
<accession>A0ABY3CG74</accession>
<organism evidence="1 2">
    <name type="scientific">Candidatus Methylobacter oryzae</name>
    <dbReference type="NCBI Taxonomy" id="2497749"/>
    <lineage>
        <taxon>Bacteria</taxon>
        <taxon>Pseudomonadati</taxon>
        <taxon>Pseudomonadota</taxon>
        <taxon>Gammaproteobacteria</taxon>
        <taxon>Methylococcales</taxon>
        <taxon>Methylococcaceae</taxon>
        <taxon>Methylobacter</taxon>
    </lineage>
</organism>
<name>A0ABY3CG74_9GAMM</name>
<reference evidence="1 2" key="1">
    <citation type="journal article" date="2019" name="Antonie Van Leeuwenhoek">
        <title>Description of 'Ca. Methylobacter oryzae' KRF1, a novel species from the environmentally important Methylobacter clade 2.</title>
        <authorList>
            <person name="Khatri K."/>
            <person name="Mohite J.A."/>
            <person name="Pandit P.S."/>
            <person name="Bahulikar R."/>
            <person name="Rahalkar M.C."/>
        </authorList>
    </citation>
    <scope>NUCLEOTIDE SEQUENCE [LARGE SCALE GENOMIC DNA]</scope>
    <source>
        <strain evidence="1 2">KRF1</strain>
    </source>
</reference>